<dbReference type="Gene3D" id="3.30.420.10">
    <property type="entry name" value="Ribonuclease H-like superfamily/Ribonuclease H"/>
    <property type="match status" value="1"/>
</dbReference>
<evidence type="ECO:0000259" key="1">
    <source>
        <dbReference type="PROSITE" id="PS50994"/>
    </source>
</evidence>
<dbReference type="OrthoDB" id="6765838at2759"/>
<protein>
    <recommendedName>
        <fullName evidence="1">Integrase catalytic domain-containing protein</fullName>
    </recommendedName>
</protein>
<dbReference type="Pfam" id="PF00665">
    <property type="entry name" value="rve"/>
    <property type="match status" value="1"/>
</dbReference>
<dbReference type="Proteomes" id="UP000792457">
    <property type="component" value="Unassembled WGS sequence"/>
</dbReference>
<evidence type="ECO:0000313" key="2">
    <source>
        <dbReference type="EMBL" id="KAG8235542.1"/>
    </source>
</evidence>
<evidence type="ECO:0000313" key="3">
    <source>
        <dbReference type="Proteomes" id="UP000792457"/>
    </source>
</evidence>
<dbReference type="PROSITE" id="PS50994">
    <property type="entry name" value="INTEGRASE"/>
    <property type="match status" value="1"/>
</dbReference>
<comment type="caution">
    <text evidence="2">The sequence shown here is derived from an EMBL/GenBank/DDBJ whole genome shotgun (WGS) entry which is preliminary data.</text>
</comment>
<name>A0A8K0KJ71_LADFU</name>
<dbReference type="GO" id="GO:0015074">
    <property type="term" value="P:DNA integration"/>
    <property type="evidence" value="ECO:0007669"/>
    <property type="project" value="InterPro"/>
</dbReference>
<dbReference type="EMBL" id="KZ308920">
    <property type="protein sequence ID" value="KAG8235542.1"/>
    <property type="molecule type" value="Genomic_DNA"/>
</dbReference>
<dbReference type="InterPro" id="IPR001584">
    <property type="entry name" value="Integrase_cat-core"/>
</dbReference>
<reference evidence="2" key="1">
    <citation type="submission" date="2013-04" db="EMBL/GenBank/DDBJ databases">
        <authorList>
            <person name="Qu J."/>
            <person name="Murali S.C."/>
            <person name="Bandaranaike D."/>
            <person name="Bellair M."/>
            <person name="Blankenburg K."/>
            <person name="Chao H."/>
            <person name="Dinh H."/>
            <person name="Doddapaneni H."/>
            <person name="Downs B."/>
            <person name="Dugan-Rocha S."/>
            <person name="Elkadiri S."/>
            <person name="Gnanaolivu R.D."/>
            <person name="Hernandez B."/>
            <person name="Javaid M."/>
            <person name="Jayaseelan J.C."/>
            <person name="Lee S."/>
            <person name="Li M."/>
            <person name="Ming W."/>
            <person name="Munidasa M."/>
            <person name="Muniz J."/>
            <person name="Nguyen L."/>
            <person name="Ongeri F."/>
            <person name="Osuji N."/>
            <person name="Pu L.-L."/>
            <person name="Puazo M."/>
            <person name="Qu C."/>
            <person name="Quiroz J."/>
            <person name="Raj R."/>
            <person name="Weissenberger G."/>
            <person name="Xin Y."/>
            <person name="Zou X."/>
            <person name="Han Y."/>
            <person name="Richards S."/>
            <person name="Worley K."/>
            <person name="Muzny D."/>
            <person name="Gibbs R."/>
        </authorList>
    </citation>
    <scope>NUCLEOTIDE SEQUENCE</scope>
    <source>
        <strain evidence="2">Sampled in the wild</strain>
    </source>
</reference>
<keyword evidence="3" id="KW-1185">Reference proteome</keyword>
<sequence>MVQDTATRWVELFPLKDATAEACARCLVDEVILRYGTPRRIISDNGPHFFSEVMQKVAYCLGFKQSLTPVYHPEANPVERKNRDLKVQLA</sequence>
<accession>A0A8K0KJ71</accession>
<dbReference type="InterPro" id="IPR050951">
    <property type="entry name" value="Retrovirus_Pol_polyprotein"/>
</dbReference>
<dbReference type="GO" id="GO:0003676">
    <property type="term" value="F:nucleic acid binding"/>
    <property type="evidence" value="ECO:0007669"/>
    <property type="project" value="InterPro"/>
</dbReference>
<gene>
    <name evidence="2" type="ORF">J437_LFUL013504</name>
</gene>
<dbReference type="AlphaFoldDB" id="A0A8K0KJ71"/>
<feature type="domain" description="Integrase catalytic" evidence="1">
    <location>
        <begin position="1"/>
        <end position="90"/>
    </location>
</feature>
<reference evidence="2" key="2">
    <citation type="submission" date="2017-10" db="EMBL/GenBank/DDBJ databases">
        <title>Ladona fulva Genome sequencing and assembly.</title>
        <authorList>
            <person name="Murali S."/>
            <person name="Richards S."/>
            <person name="Bandaranaike D."/>
            <person name="Bellair M."/>
            <person name="Blankenburg K."/>
            <person name="Chao H."/>
            <person name="Dinh H."/>
            <person name="Doddapaneni H."/>
            <person name="Dugan-Rocha S."/>
            <person name="Elkadiri S."/>
            <person name="Gnanaolivu R."/>
            <person name="Hernandez B."/>
            <person name="Skinner E."/>
            <person name="Javaid M."/>
            <person name="Lee S."/>
            <person name="Li M."/>
            <person name="Ming W."/>
            <person name="Munidasa M."/>
            <person name="Muniz J."/>
            <person name="Nguyen L."/>
            <person name="Hughes D."/>
            <person name="Osuji N."/>
            <person name="Pu L.-L."/>
            <person name="Puazo M."/>
            <person name="Qu C."/>
            <person name="Quiroz J."/>
            <person name="Raj R."/>
            <person name="Weissenberger G."/>
            <person name="Xin Y."/>
            <person name="Zou X."/>
            <person name="Han Y."/>
            <person name="Worley K."/>
            <person name="Muzny D."/>
            <person name="Gibbs R."/>
        </authorList>
    </citation>
    <scope>NUCLEOTIDE SEQUENCE</scope>
    <source>
        <strain evidence="2">Sampled in the wild</strain>
    </source>
</reference>
<dbReference type="SUPFAM" id="SSF53098">
    <property type="entry name" value="Ribonuclease H-like"/>
    <property type="match status" value="1"/>
</dbReference>
<organism evidence="2 3">
    <name type="scientific">Ladona fulva</name>
    <name type="common">Scarce chaser dragonfly</name>
    <name type="synonym">Libellula fulva</name>
    <dbReference type="NCBI Taxonomy" id="123851"/>
    <lineage>
        <taxon>Eukaryota</taxon>
        <taxon>Metazoa</taxon>
        <taxon>Ecdysozoa</taxon>
        <taxon>Arthropoda</taxon>
        <taxon>Hexapoda</taxon>
        <taxon>Insecta</taxon>
        <taxon>Pterygota</taxon>
        <taxon>Palaeoptera</taxon>
        <taxon>Odonata</taxon>
        <taxon>Epiprocta</taxon>
        <taxon>Anisoptera</taxon>
        <taxon>Libelluloidea</taxon>
        <taxon>Libellulidae</taxon>
        <taxon>Ladona</taxon>
    </lineage>
</organism>
<dbReference type="PANTHER" id="PTHR37984">
    <property type="entry name" value="PROTEIN CBG26694"/>
    <property type="match status" value="1"/>
</dbReference>
<dbReference type="InterPro" id="IPR012337">
    <property type="entry name" value="RNaseH-like_sf"/>
</dbReference>
<dbReference type="InterPro" id="IPR036397">
    <property type="entry name" value="RNaseH_sf"/>
</dbReference>
<proteinExistence type="predicted"/>
<dbReference type="PANTHER" id="PTHR37984:SF12">
    <property type="entry name" value="RIBONUCLEASE H"/>
    <property type="match status" value="1"/>
</dbReference>